<keyword evidence="13" id="KW-0456">Lyase</keyword>
<dbReference type="InterPro" id="IPR050105">
    <property type="entry name" value="MoCo_biosynth_MoaA/MoaC"/>
</dbReference>
<evidence type="ECO:0000256" key="12">
    <source>
        <dbReference type="ARBA" id="ARBA00023150"/>
    </source>
</evidence>
<dbReference type="Gene3D" id="3.20.20.70">
    <property type="entry name" value="Aldolase class I"/>
    <property type="match status" value="1"/>
</dbReference>
<dbReference type="GO" id="GO:0046872">
    <property type="term" value="F:metal ion binding"/>
    <property type="evidence" value="ECO:0007669"/>
    <property type="project" value="UniProtKB-KW"/>
</dbReference>
<dbReference type="PROSITE" id="PS51918">
    <property type="entry name" value="RADICAL_SAM"/>
    <property type="match status" value="1"/>
</dbReference>
<dbReference type="InterPro" id="IPR013785">
    <property type="entry name" value="Aldolase_TIM"/>
</dbReference>
<dbReference type="PANTHER" id="PTHR22960:SF0">
    <property type="entry name" value="MOLYBDENUM COFACTOR BIOSYNTHESIS PROTEIN 1"/>
    <property type="match status" value="1"/>
</dbReference>
<organism evidence="16 17">
    <name type="scientific">Myodes glareolus</name>
    <name type="common">Bank vole</name>
    <name type="synonym">Clethrionomys glareolus</name>
    <dbReference type="NCBI Taxonomy" id="447135"/>
    <lineage>
        <taxon>Eukaryota</taxon>
        <taxon>Metazoa</taxon>
        <taxon>Chordata</taxon>
        <taxon>Craniata</taxon>
        <taxon>Vertebrata</taxon>
        <taxon>Euteleostomi</taxon>
        <taxon>Mammalia</taxon>
        <taxon>Eutheria</taxon>
        <taxon>Euarchontoglires</taxon>
        <taxon>Glires</taxon>
        <taxon>Rodentia</taxon>
        <taxon>Myomorpha</taxon>
        <taxon>Muroidea</taxon>
        <taxon>Cricetidae</taxon>
        <taxon>Arvicolinae</taxon>
        <taxon>Myodes</taxon>
    </lineage>
</organism>
<dbReference type="GO" id="GO:0061799">
    <property type="term" value="F:cyclic pyranopterin monophosphate synthase activity"/>
    <property type="evidence" value="ECO:0007669"/>
    <property type="project" value="UniProtKB-EC"/>
</dbReference>
<comment type="cofactor">
    <cofactor evidence="2">
        <name>[4Fe-4S] cluster</name>
        <dbReference type="ChEBI" id="CHEBI:49883"/>
    </cofactor>
</comment>
<dbReference type="AlphaFoldDB" id="A0AAW0HR18"/>
<evidence type="ECO:0000256" key="11">
    <source>
        <dbReference type="ARBA" id="ARBA00023134"/>
    </source>
</evidence>
<dbReference type="Pfam" id="PF06463">
    <property type="entry name" value="Mob_synth_C"/>
    <property type="match status" value="1"/>
</dbReference>
<dbReference type="InterPro" id="IPR047594">
    <property type="entry name" value="MoaC_bact/euk"/>
</dbReference>
<feature type="region of interest" description="Disordered" evidence="14">
    <location>
        <begin position="19"/>
        <end position="39"/>
    </location>
</feature>
<dbReference type="EC" id="4.6.1.17" evidence="4"/>
<dbReference type="NCBIfam" id="NF006870">
    <property type="entry name" value="PRK09364.1"/>
    <property type="match status" value="1"/>
</dbReference>
<comment type="pathway">
    <text evidence="3">Cofactor biosynthesis; molybdopterin biosynthesis.</text>
</comment>
<evidence type="ECO:0000256" key="7">
    <source>
        <dbReference type="ARBA" id="ARBA00022723"/>
    </source>
</evidence>
<keyword evidence="12" id="KW-0501">Molybdenum cofactor biosynthesis</keyword>
<evidence type="ECO:0000256" key="3">
    <source>
        <dbReference type="ARBA" id="ARBA00005046"/>
    </source>
</evidence>
<keyword evidence="6" id="KW-0949">S-adenosyl-L-methionine</keyword>
<comment type="catalytic activity">
    <reaction evidence="1">
        <text>(8S)-3',8-cyclo-7,8-dihydroguanosine 5'-triphosphate = cyclic pyranopterin phosphate + diphosphate</text>
        <dbReference type="Rhea" id="RHEA:49580"/>
        <dbReference type="ChEBI" id="CHEBI:33019"/>
        <dbReference type="ChEBI" id="CHEBI:59648"/>
        <dbReference type="ChEBI" id="CHEBI:131766"/>
        <dbReference type="EC" id="4.6.1.17"/>
    </reaction>
</comment>
<evidence type="ECO:0000256" key="1">
    <source>
        <dbReference type="ARBA" id="ARBA00001637"/>
    </source>
</evidence>
<evidence type="ECO:0000313" key="16">
    <source>
        <dbReference type="EMBL" id="KAK7804519.1"/>
    </source>
</evidence>
<keyword evidence="10" id="KW-0411">Iron-sulfur</keyword>
<dbReference type="GO" id="GO:0006777">
    <property type="term" value="P:Mo-molybdopterin cofactor biosynthetic process"/>
    <property type="evidence" value="ECO:0007669"/>
    <property type="project" value="UniProtKB-KW"/>
</dbReference>
<evidence type="ECO:0000256" key="8">
    <source>
        <dbReference type="ARBA" id="ARBA00022741"/>
    </source>
</evidence>
<comment type="caution">
    <text evidence="16">The sequence shown here is derived from an EMBL/GenBank/DDBJ whole genome shotgun (WGS) entry which is preliminary data.</text>
</comment>
<evidence type="ECO:0000256" key="4">
    <source>
        <dbReference type="ARBA" id="ARBA00012575"/>
    </source>
</evidence>
<keyword evidence="11" id="KW-0342">GTP-binding</keyword>
<dbReference type="GO" id="GO:0061798">
    <property type="term" value="F:GTP 3',8'-cyclase activity"/>
    <property type="evidence" value="ECO:0007669"/>
    <property type="project" value="TreeGrafter"/>
</dbReference>
<evidence type="ECO:0000256" key="2">
    <source>
        <dbReference type="ARBA" id="ARBA00001966"/>
    </source>
</evidence>
<dbReference type="SUPFAM" id="SSF55040">
    <property type="entry name" value="Molybdenum cofactor biosynthesis protein C, MoaC"/>
    <property type="match status" value="1"/>
</dbReference>
<dbReference type="InterPro" id="IPR002820">
    <property type="entry name" value="Mopterin_CF_biosynth-C_dom"/>
</dbReference>
<dbReference type="PANTHER" id="PTHR22960">
    <property type="entry name" value="MOLYBDOPTERIN COFACTOR SYNTHESIS PROTEIN A"/>
    <property type="match status" value="1"/>
</dbReference>
<keyword evidence="5" id="KW-0004">4Fe-4S</keyword>
<proteinExistence type="inferred from homology"/>
<accession>A0AAW0HR18</accession>
<keyword evidence="8" id="KW-0547">Nucleotide-binding</keyword>
<evidence type="ECO:0000256" key="9">
    <source>
        <dbReference type="ARBA" id="ARBA00023004"/>
    </source>
</evidence>
<dbReference type="PROSITE" id="PS01305">
    <property type="entry name" value="MOAA_NIFB_PQQE"/>
    <property type="match status" value="1"/>
</dbReference>
<gene>
    <name evidence="16" type="ORF">U0070_021028</name>
</gene>
<dbReference type="GO" id="GO:0005525">
    <property type="term" value="F:GTP binding"/>
    <property type="evidence" value="ECO:0007669"/>
    <property type="project" value="UniProtKB-KW"/>
</dbReference>
<dbReference type="InterPro" id="IPR007197">
    <property type="entry name" value="rSAM"/>
</dbReference>
<dbReference type="HAMAP" id="MF_01224_B">
    <property type="entry name" value="MoaC_B"/>
    <property type="match status" value="1"/>
</dbReference>
<dbReference type="CDD" id="cd21117">
    <property type="entry name" value="Twitch_MoaA"/>
    <property type="match status" value="1"/>
</dbReference>
<evidence type="ECO:0000256" key="6">
    <source>
        <dbReference type="ARBA" id="ARBA00022691"/>
    </source>
</evidence>
<dbReference type="Pfam" id="PF04055">
    <property type="entry name" value="Radical_SAM"/>
    <property type="match status" value="1"/>
</dbReference>
<evidence type="ECO:0000313" key="17">
    <source>
        <dbReference type="Proteomes" id="UP001488838"/>
    </source>
</evidence>
<dbReference type="CDD" id="cd01335">
    <property type="entry name" value="Radical_SAM"/>
    <property type="match status" value="1"/>
</dbReference>
<evidence type="ECO:0000256" key="13">
    <source>
        <dbReference type="ARBA" id="ARBA00023239"/>
    </source>
</evidence>
<evidence type="ECO:0000256" key="5">
    <source>
        <dbReference type="ARBA" id="ARBA00022485"/>
    </source>
</evidence>
<dbReference type="SUPFAM" id="SSF102114">
    <property type="entry name" value="Radical SAM enzymes"/>
    <property type="match status" value="2"/>
</dbReference>
<dbReference type="SFLD" id="SFLDG01067">
    <property type="entry name" value="SPASM/twitch_domain_containing"/>
    <property type="match status" value="1"/>
</dbReference>
<dbReference type="FunFam" id="3.30.70.640:FF:000002">
    <property type="entry name" value="Molybdenum cofactor biosynthesis protein 1"/>
    <property type="match status" value="1"/>
</dbReference>
<reference evidence="16 17" key="1">
    <citation type="journal article" date="2023" name="bioRxiv">
        <title>Conserved and derived expression patterns and positive selection on dental genes reveal complex evolutionary context of ever-growing rodent molars.</title>
        <authorList>
            <person name="Calamari Z.T."/>
            <person name="Song A."/>
            <person name="Cohen E."/>
            <person name="Akter M."/>
            <person name="Roy R.D."/>
            <person name="Hallikas O."/>
            <person name="Christensen M.M."/>
            <person name="Li P."/>
            <person name="Marangoni P."/>
            <person name="Jernvall J."/>
            <person name="Klein O.D."/>
        </authorList>
    </citation>
    <scope>NUCLEOTIDE SEQUENCE [LARGE SCALE GENOMIC DNA]</scope>
    <source>
        <strain evidence="16">V071</strain>
    </source>
</reference>
<dbReference type="EMBL" id="JBBHLL010000374">
    <property type="protein sequence ID" value="KAK7804519.1"/>
    <property type="molecule type" value="Genomic_DNA"/>
</dbReference>
<dbReference type="Pfam" id="PF01967">
    <property type="entry name" value="MoaC"/>
    <property type="match status" value="1"/>
</dbReference>
<evidence type="ECO:0000256" key="14">
    <source>
        <dbReference type="SAM" id="MobiDB-lite"/>
    </source>
</evidence>
<keyword evidence="7" id="KW-0479">Metal-binding</keyword>
<dbReference type="InterPro" id="IPR036522">
    <property type="entry name" value="MoaC_sf"/>
</dbReference>
<dbReference type="InterPro" id="IPR000385">
    <property type="entry name" value="MoaA_NifB_PqqE_Fe-S-bd_CS"/>
</dbReference>
<dbReference type="SFLD" id="SFLDS00029">
    <property type="entry name" value="Radical_SAM"/>
    <property type="match status" value="1"/>
</dbReference>
<keyword evidence="9" id="KW-0408">Iron</keyword>
<dbReference type="Proteomes" id="UP001488838">
    <property type="component" value="Unassembled WGS sequence"/>
</dbReference>
<dbReference type="GO" id="GO:0051539">
    <property type="term" value="F:4 iron, 4 sulfur cluster binding"/>
    <property type="evidence" value="ECO:0007669"/>
    <property type="project" value="UniProtKB-KW"/>
</dbReference>
<dbReference type="InterPro" id="IPR058240">
    <property type="entry name" value="rSAM_sf"/>
</dbReference>
<evidence type="ECO:0000256" key="10">
    <source>
        <dbReference type="ARBA" id="ARBA00023014"/>
    </source>
</evidence>
<dbReference type="Gene3D" id="3.30.70.640">
    <property type="entry name" value="Molybdopterin cofactor biosynthesis C (MoaC) domain"/>
    <property type="match status" value="1"/>
</dbReference>
<sequence>MAALSAFRMLRRLLKSSARGCSSGAPVTQPRPGEPSRPAREGLSMRLRFLQEHAAPFSAFLTDSFGRQHSYLRISLTEKCNLRCRYCMPEEGVSLTPKADLLTTEEILTLARLFVKEGVDKIRLTGGEPLIRPDVVDIVESLTVPGAKLAASKPTILSLSPTVLGLLVGVTAQLHRLEGLRTIGVTTNGINLARLLPQLQQAGLNAVNISLDTLVPAKFEFIVRRKAQVPSPGSHLTPGRHPSQYAPVVENTPVREGPTLYKVECEDCSRASVSPPRLFKAQLDRFHKVMEGIHKAIELGYKPVKRKAVATTEYPSRGIMGGQRHRLELSSVHTPKVVLMRARWRQLSLPSCLGQVNCVVMRGLNEDELLDFVALTEGLPLDVRFIEYMPFDGNKWNFRKMVSYKEMLDTIRQQWPGLEKLPEEDSSTAKAFKIPGFQGQISFITSMSEHFCGTCNRLRITADGNLKVCLFGNSEVSLRDHLRAGASEEELLRIIGAAVGRKKRQHAGEGGSARSLGIRRLFSGSTLGDLAVMCGNACSSAWDFGVTSICPCISVSAPFSILPAFPPGMFNIAQMKNRPMILIGLFLVLQDSPPASWSTFSRDPLCVWNLSAREKLSGQMTTLWKRLRFPIALPLSQQCLGSGSPQRHYSCYPNSNTHSKCLSIGSQDPAVPSGPGPTSTQLTHVDSEGRAAMVDVGGKPDTERVAVASALVLLGPVAFKLVQQNQLKKGDALAVAQLAGVQAAKLTSQLIPLCHHVALSHVQLSLELDSTRNAVLIQASCRARGPTGVEMEALTSAAMAALTLYDMCKAVSRDIVVAEVKLLSKTGGQRGDFHRA</sequence>
<evidence type="ECO:0000259" key="15">
    <source>
        <dbReference type="PROSITE" id="PS51918"/>
    </source>
</evidence>
<protein>
    <recommendedName>
        <fullName evidence="4">cyclic pyranopterin monophosphate synthase</fullName>
        <ecNumber evidence="4">4.6.1.17</ecNumber>
    </recommendedName>
</protein>
<keyword evidence="17" id="KW-1185">Reference proteome</keyword>
<feature type="domain" description="Radical SAM core" evidence="15">
    <location>
        <begin position="64"/>
        <end position="302"/>
    </location>
</feature>
<dbReference type="NCBIfam" id="TIGR00581">
    <property type="entry name" value="moaC"/>
    <property type="match status" value="1"/>
</dbReference>
<name>A0AAW0HR18_MYOGA</name>
<dbReference type="InterPro" id="IPR023045">
    <property type="entry name" value="MoaC"/>
</dbReference>
<dbReference type="InterPro" id="IPR010505">
    <property type="entry name" value="MoaA_twitch"/>
</dbReference>
<dbReference type="CDD" id="cd01420">
    <property type="entry name" value="MoaC_PE"/>
    <property type="match status" value="1"/>
</dbReference>